<feature type="compositionally biased region" description="Acidic residues" evidence="1">
    <location>
        <begin position="24"/>
        <end position="33"/>
    </location>
</feature>
<proteinExistence type="predicted"/>
<feature type="region of interest" description="Disordered" evidence="1">
    <location>
        <begin position="216"/>
        <end position="245"/>
    </location>
</feature>
<feature type="region of interest" description="Disordered" evidence="1">
    <location>
        <begin position="1"/>
        <end position="33"/>
    </location>
</feature>
<feature type="region of interest" description="Disordered" evidence="1">
    <location>
        <begin position="107"/>
        <end position="142"/>
    </location>
</feature>
<dbReference type="AlphaFoldDB" id="A0A0J7BGH0"/>
<dbReference type="EMBL" id="DS028099">
    <property type="protein sequence ID" value="KMP09362.1"/>
    <property type="molecule type" value="Genomic_DNA"/>
</dbReference>
<gene>
    <name evidence="2" type="ORF">CIRG_09532</name>
</gene>
<reference evidence="3" key="1">
    <citation type="journal article" date="2010" name="Genome Res.">
        <title>Population genomic sequencing of Coccidioides fungi reveals recent hybridization and transposon control.</title>
        <authorList>
            <person name="Neafsey D.E."/>
            <person name="Barker B.M."/>
            <person name="Sharpton T.J."/>
            <person name="Stajich J.E."/>
            <person name="Park D.J."/>
            <person name="Whiston E."/>
            <person name="Hung C.-Y."/>
            <person name="McMahan C."/>
            <person name="White J."/>
            <person name="Sykes S."/>
            <person name="Heiman D."/>
            <person name="Young S."/>
            <person name="Zeng Q."/>
            <person name="Abouelleil A."/>
            <person name="Aftuck L."/>
            <person name="Bessette D."/>
            <person name="Brown A."/>
            <person name="FitzGerald M."/>
            <person name="Lui A."/>
            <person name="Macdonald J.P."/>
            <person name="Priest M."/>
            <person name="Orbach M.J."/>
            <person name="Galgiani J.N."/>
            <person name="Kirkland T.N."/>
            <person name="Cole G.T."/>
            <person name="Birren B.W."/>
            <person name="Henn M.R."/>
            <person name="Taylor J.W."/>
            <person name="Rounsley S.D."/>
        </authorList>
    </citation>
    <scope>NUCLEOTIDE SEQUENCE [LARGE SCALE GENOMIC DNA]</scope>
    <source>
        <strain evidence="3">RMSCC 2394</strain>
    </source>
</reference>
<feature type="compositionally biased region" description="Basic and acidic residues" evidence="1">
    <location>
        <begin position="231"/>
        <end position="245"/>
    </location>
</feature>
<organism evidence="2 3">
    <name type="scientific">Coccidioides immitis RMSCC 2394</name>
    <dbReference type="NCBI Taxonomy" id="404692"/>
    <lineage>
        <taxon>Eukaryota</taxon>
        <taxon>Fungi</taxon>
        <taxon>Dikarya</taxon>
        <taxon>Ascomycota</taxon>
        <taxon>Pezizomycotina</taxon>
        <taxon>Eurotiomycetes</taxon>
        <taxon>Eurotiomycetidae</taxon>
        <taxon>Onygenales</taxon>
        <taxon>Onygenaceae</taxon>
        <taxon>Coccidioides</taxon>
    </lineage>
</organism>
<protein>
    <submittedName>
        <fullName evidence="2">Uncharacterized protein</fullName>
    </submittedName>
</protein>
<sequence>MGEISIHPIDCGRMGNGGSPHGESEDDDDDDDDDDVRAAWFRLIWPGLRSSSLPQGQNKTARELIQVNFSRSSLRMGWMVVELVHPTSLKDASMSFFLKSRRMQRGKKFPPRSVSDSAPSSARRESALIGGNRRAGTESTPANRNRRWPVLVFSVQLKRLERDKQRTGELHPGKGGGDLGVEGGGLGGFFCPDMASCESGHVGPGNWPENLLTTRAVGGGDVRVSMSPRTRGGDEREREGMGRGG</sequence>
<evidence type="ECO:0000313" key="3">
    <source>
        <dbReference type="Proteomes" id="UP000054565"/>
    </source>
</evidence>
<evidence type="ECO:0000256" key="1">
    <source>
        <dbReference type="SAM" id="MobiDB-lite"/>
    </source>
</evidence>
<evidence type="ECO:0000313" key="2">
    <source>
        <dbReference type="EMBL" id="KMP09362.1"/>
    </source>
</evidence>
<name>A0A0J7BGH0_COCIT</name>
<accession>A0A0J7BGH0</accession>
<dbReference type="Proteomes" id="UP000054565">
    <property type="component" value="Unassembled WGS sequence"/>
</dbReference>